<feature type="transmembrane region" description="Helical" evidence="1">
    <location>
        <begin position="232"/>
        <end position="256"/>
    </location>
</feature>
<accession>A0A0D6M6X1</accession>
<reference evidence="2 3" key="1">
    <citation type="submission" date="2013-05" db="EMBL/GenBank/DDBJ databases">
        <title>Draft genome of the parasitic nematode Anyclostoma ceylanicum.</title>
        <authorList>
            <person name="Mitreva M."/>
        </authorList>
    </citation>
    <scope>NUCLEOTIDE SEQUENCE [LARGE SCALE GENOMIC DNA]</scope>
</reference>
<evidence type="ECO:0000313" key="3">
    <source>
        <dbReference type="Proteomes" id="UP000054495"/>
    </source>
</evidence>
<name>A0A0D6M6X1_9BILA</name>
<sequence>MAGNLAKELPVNKPREFRCQSLIVFGDSLSDDGVEAVGESHGFTRNSNGKIWPEYVERMLQCDEYTNYAYSGAKSSVDNFYFDGWSGVGWQVDRYLENHLYLNGEPLIIFQTGGVIDYFTGEKDTTTAMNSGTLIVLTLLDLGTSPGVRAAEESADLQQRLGELVAETNRHLSRIVFDSERGARQLYPKIRIRLLDINPIVMEAMNSLNTSEPFTYHNVNIKMNESSTSPEMFLVVLAIAMCSILFCFTIGVVVIFHCCDIKDVHIQDLPAAVLDRTRNSINWARNSIFSHHSECIEEIEDNQFLSPRSAYLKTSTPVDV</sequence>
<keyword evidence="1" id="KW-1133">Transmembrane helix</keyword>
<evidence type="ECO:0008006" key="4">
    <source>
        <dbReference type="Google" id="ProtNLM"/>
    </source>
</evidence>
<protein>
    <recommendedName>
        <fullName evidence="4">GDSL-like protein</fullName>
    </recommendedName>
</protein>
<dbReference type="SUPFAM" id="SSF52266">
    <property type="entry name" value="SGNH hydrolase"/>
    <property type="match status" value="1"/>
</dbReference>
<dbReference type="AlphaFoldDB" id="A0A0D6M6X1"/>
<keyword evidence="3" id="KW-1185">Reference proteome</keyword>
<keyword evidence="1" id="KW-0812">Transmembrane</keyword>
<dbReference type="InterPro" id="IPR036514">
    <property type="entry name" value="SGNH_hydro_sf"/>
</dbReference>
<dbReference type="EMBL" id="KE124893">
    <property type="protein sequence ID" value="EPB75637.1"/>
    <property type="molecule type" value="Genomic_DNA"/>
</dbReference>
<organism evidence="2 3">
    <name type="scientific">Ancylostoma ceylanicum</name>
    <dbReference type="NCBI Taxonomy" id="53326"/>
    <lineage>
        <taxon>Eukaryota</taxon>
        <taxon>Metazoa</taxon>
        <taxon>Ecdysozoa</taxon>
        <taxon>Nematoda</taxon>
        <taxon>Chromadorea</taxon>
        <taxon>Rhabditida</taxon>
        <taxon>Rhabditina</taxon>
        <taxon>Rhabditomorpha</taxon>
        <taxon>Strongyloidea</taxon>
        <taxon>Ancylostomatidae</taxon>
        <taxon>Ancylostomatinae</taxon>
        <taxon>Ancylostoma</taxon>
    </lineage>
</organism>
<dbReference type="Proteomes" id="UP000054495">
    <property type="component" value="Unassembled WGS sequence"/>
</dbReference>
<evidence type="ECO:0000313" key="2">
    <source>
        <dbReference type="EMBL" id="EPB75637.1"/>
    </source>
</evidence>
<evidence type="ECO:0000256" key="1">
    <source>
        <dbReference type="SAM" id="Phobius"/>
    </source>
</evidence>
<proteinExistence type="predicted"/>
<dbReference type="Gene3D" id="3.40.50.1110">
    <property type="entry name" value="SGNH hydrolase"/>
    <property type="match status" value="1"/>
</dbReference>
<keyword evidence="1" id="KW-0472">Membrane</keyword>
<gene>
    <name evidence="2" type="ORF">ANCCEY_05273</name>
</gene>